<organism evidence="5">
    <name type="scientific">Phallusia mammillata</name>
    <dbReference type="NCBI Taxonomy" id="59560"/>
    <lineage>
        <taxon>Eukaryota</taxon>
        <taxon>Metazoa</taxon>
        <taxon>Chordata</taxon>
        <taxon>Tunicata</taxon>
        <taxon>Ascidiacea</taxon>
        <taxon>Phlebobranchia</taxon>
        <taxon>Ascidiidae</taxon>
        <taxon>Phallusia</taxon>
    </lineage>
</organism>
<dbReference type="Gene3D" id="1.20.58.670">
    <property type="entry name" value="Dsl1p vesicle tethering complex, Tip20p subunit, domain D"/>
    <property type="match status" value="1"/>
</dbReference>
<accession>A0A6F9DRG3</accession>
<dbReference type="EMBL" id="LR789726">
    <property type="protein sequence ID" value="CAB3265588.1"/>
    <property type="molecule type" value="mRNA"/>
</dbReference>
<name>A0A6F9DRG3_9ASCI</name>
<dbReference type="AlphaFoldDB" id="A0A6F9DRG3"/>
<evidence type="ECO:0000256" key="3">
    <source>
        <dbReference type="ARBA" id="ARBA00079551"/>
    </source>
</evidence>
<comment type="similarity">
    <text evidence="1">Belongs to the RINT1 family.</text>
</comment>
<dbReference type="InterPro" id="IPR042044">
    <property type="entry name" value="EXOC6PINT-1/Sec15/Tip20_C_dom2"/>
</dbReference>
<evidence type="ECO:0000256" key="1">
    <source>
        <dbReference type="ARBA" id="ARBA00061158"/>
    </source>
</evidence>
<dbReference type="GO" id="GO:0070939">
    <property type="term" value="C:Dsl1/NZR complex"/>
    <property type="evidence" value="ECO:0007669"/>
    <property type="project" value="InterPro"/>
</dbReference>
<dbReference type="Pfam" id="PF04437">
    <property type="entry name" value="RINT1_TIP1"/>
    <property type="match status" value="1"/>
</dbReference>
<gene>
    <name evidence="5" type="primary">Rint1</name>
</gene>
<dbReference type="GO" id="GO:0006890">
    <property type="term" value="P:retrograde vesicle-mediated transport, Golgi to endoplasmic reticulum"/>
    <property type="evidence" value="ECO:0007669"/>
    <property type="project" value="InterPro"/>
</dbReference>
<reference evidence="5" key="1">
    <citation type="submission" date="2020-04" db="EMBL/GenBank/DDBJ databases">
        <authorList>
            <person name="Neveu A P."/>
        </authorList>
    </citation>
    <scope>NUCLEOTIDE SEQUENCE</scope>
    <source>
        <tissue evidence="5">Whole embryo</tissue>
    </source>
</reference>
<evidence type="ECO:0000313" key="5">
    <source>
        <dbReference type="EMBL" id="CAB3265588.1"/>
    </source>
</evidence>
<proteinExistence type="evidence at transcript level"/>
<dbReference type="Gene3D" id="1.20.58.1420">
    <property type="entry name" value="Dsl1p vesicle tethering complex, Tip20p subunit, domain B"/>
    <property type="match status" value="1"/>
</dbReference>
<dbReference type="GO" id="GO:0006888">
    <property type="term" value="P:endoplasmic reticulum to Golgi vesicle-mediated transport"/>
    <property type="evidence" value="ECO:0007669"/>
    <property type="project" value="InterPro"/>
</dbReference>
<evidence type="ECO:0000256" key="2">
    <source>
        <dbReference type="ARBA" id="ARBA00073943"/>
    </source>
</evidence>
<evidence type="ECO:0000256" key="4">
    <source>
        <dbReference type="SAM" id="Coils"/>
    </source>
</evidence>
<sequence>MSSYTIAVNKFVNDTFGSDIKNLQKIEKIYADVLKKKENLEKQLSIVADDAPTTIEASIDAARSSLDEAEELQQEQVRVEKDVSDYLDKTKFAEEKYEKSMSEIKAVEKCQIYLRWVAKIEDTSAGIQQSILSDSIKEACQTFKILTGFSSEFVSKDTRCRNLLAYLTRTIMFWYKILTEKLSSELEVLMKQIGWPFVSNPGPHKLLKTHDSSEKSTPSPFTTPDPAVNLDKIFGSLLCIELPKHLRDTMNKEVKENGGVAMETDSNFPATDITEDPLTEDEPDFIPLPFQLLLRPLVKRFGYHFTGKKETNSIHKPEWYLSQVLKWIGNHVGFLENTIQPILDDHNFEHVDALLMFTQGLLKLVNDKLSLDMMEVIEMDELFIHTVDEVLLFHRELKLAYTIPDTMLKRYSPMNILTQPQCLIKWLNIEKTAAVERLDTLLSAEDAWHSKYEDSDDSDEMKTPSCAESFVSLLLTITDRYKSLSNNVAQLKFLDLQLLLLDDFRIRLTQMLRSIGRNQFDEARFAILNAAYYITLVLQEWADNVFFLQLKYHKDQLETPLGEFAFSRLQNEENMQVQETSPERDQSTDETVFESTINLFERICSEGVKDFVQVVATEFGLKSHAYSYDDWPTMPPAVEQEAMLVSRTACPMLELIQDRLFLFEESLCQTLFHRVWHEIAEYIDDHLFKEVVMKNRFNEGGAYQLQFDMNRNLFPLFRTYSTKPENYFKRMKESCLLLNLQRGSALLLMELLSEETDKELASKNADNVSDPVRALSDMGIYLIRPKDAARVLKRRIDWTS</sequence>
<dbReference type="PANTHER" id="PTHR13520:SF0">
    <property type="entry name" value="RAD50-INTERACTING PROTEIN 1"/>
    <property type="match status" value="1"/>
</dbReference>
<dbReference type="InterPro" id="IPR007528">
    <property type="entry name" value="RINT1_Tip20"/>
</dbReference>
<protein>
    <recommendedName>
        <fullName evidence="2">RAD50-interacting protein 1</fullName>
    </recommendedName>
    <alternativeName>
        <fullName evidence="3">RAD50 interactor 1</fullName>
    </alternativeName>
</protein>
<dbReference type="GO" id="GO:0060628">
    <property type="term" value="P:regulation of ER to Golgi vesicle-mediated transport"/>
    <property type="evidence" value="ECO:0007669"/>
    <property type="project" value="TreeGrafter"/>
</dbReference>
<dbReference type="PANTHER" id="PTHR13520">
    <property type="entry name" value="RAD50-INTERACTING PROTEIN 1 RINT-1"/>
    <property type="match status" value="1"/>
</dbReference>
<feature type="coiled-coil region" evidence="4">
    <location>
        <begin position="23"/>
        <end position="89"/>
    </location>
</feature>
<dbReference type="InterPro" id="IPR042042">
    <property type="entry name" value="Tip20p_domB"/>
</dbReference>
<dbReference type="FunFam" id="1.20.58.670:FF:000003">
    <property type="entry name" value="RAD50-interacting protein 1"/>
    <property type="match status" value="1"/>
</dbReference>
<dbReference type="PROSITE" id="PS51386">
    <property type="entry name" value="RINT1_TIP20"/>
    <property type="match status" value="1"/>
</dbReference>
<keyword evidence="4" id="KW-0175">Coiled coil</keyword>